<proteinExistence type="predicted"/>
<reference evidence="2 3" key="1">
    <citation type="submission" date="2019-06" db="EMBL/GenBank/DDBJ databases">
        <title>Wine fermentation using esterase from Monascus purpureus.</title>
        <authorList>
            <person name="Geng C."/>
            <person name="Zhang Y."/>
        </authorList>
    </citation>
    <scope>NUCLEOTIDE SEQUENCE [LARGE SCALE GENOMIC DNA]</scope>
    <source>
        <strain evidence="2">HQ1</strain>
    </source>
</reference>
<organism evidence="2 3">
    <name type="scientific">Monascus purpureus</name>
    <name type="common">Red mold</name>
    <name type="synonym">Monascus anka</name>
    <dbReference type="NCBI Taxonomy" id="5098"/>
    <lineage>
        <taxon>Eukaryota</taxon>
        <taxon>Fungi</taxon>
        <taxon>Dikarya</taxon>
        <taxon>Ascomycota</taxon>
        <taxon>Pezizomycotina</taxon>
        <taxon>Eurotiomycetes</taxon>
        <taxon>Eurotiomycetidae</taxon>
        <taxon>Eurotiales</taxon>
        <taxon>Aspergillaceae</taxon>
        <taxon>Monascus</taxon>
    </lineage>
</organism>
<keyword evidence="3" id="KW-1185">Reference proteome</keyword>
<sequence>MDLSQSEPVNSENNSEIPAALNTMPRRRPQPSTPPDLPTPPAGSSKKPYYVAGDEVWYCREGKSEWREGTIDSSTSSTILQT</sequence>
<feature type="compositionally biased region" description="Polar residues" evidence="1">
    <location>
        <begin position="1"/>
        <end position="16"/>
    </location>
</feature>
<protein>
    <submittedName>
        <fullName evidence="2">Uncharacterized protein</fullName>
    </submittedName>
</protein>
<accession>A0A507QJ63</accession>
<dbReference type="EMBL" id="VIFY01000296">
    <property type="protein sequence ID" value="TQB67843.1"/>
    <property type="molecule type" value="Genomic_DNA"/>
</dbReference>
<feature type="region of interest" description="Disordered" evidence="1">
    <location>
        <begin position="62"/>
        <end position="82"/>
    </location>
</feature>
<feature type="compositionally biased region" description="Pro residues" evidence="1">
    <location>
        <begin position="31"/>
        <end position="41"/>
    </location>
</feature>
<dbReference type="AlphaFoldDB" id="A0A507QJ63"/>
<evidence type="ECO:0000313" key="2">
    <source>
        <dbReference type="EMBL" id="TQB67843.1"/>
    </source>
</evidence>
<feature type="compositionally biased region" description="Polar residues" evidence="1">
    <location>
        <begin position="71"/>
        <end position="82"/>
    </location>
</feature>
<feature type="region of interest" description="Disordered" evidence="1">
    <location>
        <begin position="1"/>
        <end position="48"/>
    </location>
</feature>
<evidence type="ECO:0000256" key="1">
    <source>
        <dbReference type="SAM" id="MobiDB-lite"/>
    </source>
</evidence>
<comment type="caution">
    <text evidence="2">The sequence shown here is derived from an EMBL/GenBank/DDBJ whole genome shotgun (WGS) entry which is preliminary data.</text>
</comment>
<evidence type="ECO:0000313" key="3">
    <source>
        <dbReference type="Proteomes" id="UP000319663"/>
    </source>
</evidence>
<name>A0A507QJ63_MONPU</name>
<dbReference type="Proteomes" id="UP000319663">
    <property type="component" value="Unassembled WGS sequence"/>
</dbReference>
<gene>
    <name evidence="2" type="ORF">MPDQ_004521</name>
</gene>